<sequence>MSSSFTDDGNGKLILCVAENGHSFEFKCSETTTSVESVMRFVESVSGIAFSDQLLLSLDMRLEPQKLLSAFGLPASDREVFVFNKAKLQSNSHPPSPEEVVDSQGVDDDALPPASLHDHHHPLDDALDPALKALPLYERQFRYHFHKGRTVYNCTVVKHENCERFTREQKVQQRAVEVATRNLEQYYRVIYQNFLEFMKRYKHQHRLHSDLLMNFERDIERLRSAKVHPCLLTDSRRCLLDFVKEDNLKKAVENCASSHRQFENKIAQFQQMFVEVKRKVEELFACRASLSVKNLEVTVKDHERFIDEQKSILQSLSKDVNTVKKLVDDCMSSQMSSSLRPHDAVSALGPMYEVHDKNHLPKMQACYNSISELLDFCRDKKNEMNSFVHSYMQKITYVTYIIKDAKLQFPVFREAMVRQDDLFADLKLLRGVGPAYRACLAEAVRRKASMKLYMGMAGQLAEKLAMKRETEVRRREEFLKTHGPFVPRDVLASMGLYDTPTQCDVNVAPYDTSLINIEMADVDRYAPEYLVGLHSKFASSRSSLGMSSDSETEEIGLDSFDDYLAASELVEIAGTSKMEVENAKLKADLASAISRICSLGPQVEYEVMDESEVEHMLKNAAEKTAEALQAKDEYEKHLLSMLKEKQRHCDSYEKRIRELEQRLNDDYLLGQRNINNNTDASGLEVTEYKAEASGDVEGNKAHVSGSEHMDEEGSCVSNLSSKQPCKARERMDENMVDSSLVLSHPLDSSMLESQQNNEKGGKGNAEGEMGVFLSNSSTAESSPKSLNNNVATGVGLDTKHSDDIVLELRNELMEKSSKLSETESKLNGAMEEVASLSRELGMNQKLLEESQVLQLLHLFFSFSNPSSSDTHCIASLGISLYFLMNCAHLENCLHEAREEAQTHLCAADRRASEYNTLRASSVKMRGLFERLRSSVCAGGGVAGFAESLRTLAQALAKSINDNEDVGTVEFRKCIRVLADKVSILSKHWEESFEKCRNLEATSDQARKDLEEKEELVKTLYTKHQLGKQANREKISFGRLEVHEVAAFVLNPAGHYEAISRNCPNYYLSSESEALFTDHLPNRPTYIVGQIVHIERQAVKQPSALSASSSPEAGKSDYLGSRTLASSSRSTSSSGTTPTNPYGLSSGCEYFIVTIAMLPDTPIHQKAS</sequence>
<dbReference type="Pfam" id="PF10377">
    <property type="entry name" value="ATG11"/>
    <property type="match status" value="1"/>
</dbReference>
<feature type="region of interest" description="Disordered" evidence="6">
    <location>
        <begin position="1101"/>
        <end position="1139"/>
    </location>
</feature>
<feature type="coiled-coil region" evidence="5">
    <location>
        <begin position="617"/>
        <end position="669"/>
    </location>
</feature>
<evidence type="ECO:0000256" key="1">
    <source>
        <dbReference type="ARBA" id="ARBA00022448"/>
    </source>
</evidence>
<name>A0A3P6C6A5_BRACM</name>
<evidence type="ECO:0000256" key="2">
    <source>
        <dbReference type="ARBA" id="ARBA00022927"/>
    </source>
</evidence>
<keyword evidence="1" id="KW-0813">Transport</keyword>
<dbReference type="EMBL" id="LR031575">
    <property type="protein sequence ID" value="VDD05071.1"/>
    <property type="molecule type" value="Genomic_DNA"/>
</dbReference>
<reference evidence="9" key="1">
    <citation type="submission" date="2018-11" db="EMBL/GenBank/DDBJ databases">
        <authorList>
            <consortium name="Genoscope - CEA"/>
            <person name="William W."/>
        </authorList>
    </citation>
    <scope>NUCLEOTIDE SEQUENCE</scope>
</reference>
<dbReference type="PANTHER" id="PTHR13222:SF1">
    <property type="entry name" value="RB1-INDUCIBLE COILED-COIL PROTEIN 1"/>
    <property type="match status" value="1"/>
</dbReference>
<keyword evidence="3" id="KW-0072">Autophagy</keyword>
<feature type="region of interest" description="Disordered" evidence="6">
    <location>
        <begin position="694"/>
        <end position="722"/>
    </location>
</feature>
<dbReference type="GO" id="GO:0000045">
    <property type="term" value="P:autophagosome assembly"/>
    <property type="evidence" value="ECO:0007669"/>
    <property type="project" value="InterPro"/>
</dbReference>
<dbReference type="PANTHER" id="PTHR13222">
    <property type="entry name" value="RB1-INDUCIBLE COILED-COIL"/>
    <property type="match status" value="1"/>
</dbReference>
<evidence type="ECO:0000313" key="9">
    <source>
        <dbReference type="EMBL" id="VDD05071.1"/>
    </source>
</evidence>
<feature type="coiled-coil region" evidence="5">
    <location>
        <begin position="995"/>
        <end position="1022"/>
    </location>
</feature>
<dbReference type="AlphaFoldDB" id="A0A3P6C6A5"/>
<dbReference type="InterPro" id="IPR045326">
    <property type="entry name" value="ATG17-like_dom"/>
</dbReference>
<accession>A0A3P6C6A5</accession>
<feature type="domain" description="Autophagy-related protein 11 C-terminal" evidence="8">
    <location>
        <begin position="1021"/>
        <end position="1155"/>
    </location>
</feature>
<keyword evidence="4 5" id="KW-0175">Coiled coil</keyword>
<dbReference type="InterPro" id="IPR040040">
    <property type="entry name" value="ATG11"/>
</dbReference>
<evidence type="ECO:0000259" key="7">
    <source>
        <dbReference type="Pfam" id="PF04108"/>
    </source>
</evidence>
<protein>
    <submittedName>
        <fullName evidence="9">Uncharacterized protein</fullName>
    </submittedName>
</protein>
<feature type="region of interest" description="Disordered" evidence="6">
    <location>
        <begin position="89"/>
        <end position="119"/>
    </location>
</feature>
<dbReference type="InterPro" id="IPR019460">
    <property type="entry name" value="Atg11_C"/>
</dbReference>
<feature type="coiled-coil region" evidence="5">
    <location>
        <begin position="805"/>
        <end position="839"/>
    </location>
</feature>
<feature type="compositionally biased region" description="Low complexity" evidence="6">
    <location>
        <begin position="1101"/>
        <end position="1110"/>
    </location>
</feature>
<feature type="compositionally biased region" description="Acidic residues" evidence="6">
    <location>
        <begin position="99"/>
        <end position="110"/>
    </location>
</feature>
<organism evidence="9">
    <name type="scientific">Brassica campestris</name>
    <name type="common">Field mustard</name>
    <dbReference type="NCBI Taxonomy" id="3711"/>
    <lineage>
        <taxon>Eukaryota</taxon>
        <taxon>Viridiplantae</taxon>
        <taxon>Streptophyta</taxon>
        <taxon>Embryophyta</taxon>
        <taxon>Tracheophyta</taxon>
        <taxon>Spermatophyta</taxon>
        <taxon>Magnoliopsida</taxon>
        <taxon>eudicotyledons</taxon>
        <taxon>Gunneridae</taxon>
        <taxon>Pentapetalae</taxon>
        <taxon>rosids</taxon>
        <taxon>malvids</taxon>
        <taxon>Brassicales</taxon>
        <taxon>Brassicaceae</taxon>
        <taxon>Brassiceae</taxon>
        <taxon>Brassica</taxon>
    </lineage>
</organism>
<evidence type="ECO:0000256" key="5">
    <source>
        <dbReference type="SAM" id="Coils"/>
    </source>
</evidence>
<gene>
    <name evidence="9" type="ORF">BRAA08T33870Z</name>
</gene>
<evidence type="ECO:0000256" key="4">
    <source>
        <dbReference type="ARBA" id="ARBA00023054"/>
    </source>
</evidence>
<feature type="compositionally biased region" description="Low complexity" evidence="6">
    <location>
        <begin position="1118"/>
        <end position="1136"/>
    </location>
</feature>
<evidence type="ECO:0000256" key="3">
    <source>
        <dbReference type="ARBA" id="ARBA00023006"/>
    </source>
</evidence>
<feature type="domain" description="Autophagy protein ATG17-like" evidence="7">
    <location>
        <begin position="158"/>
        <end position="485"/>
    </location>
</feature>
<proteinExistence type="predicted"/>
<evidence type="ECO:0000256" key="6">
    <source>
        <dbReference type="SAM" id="MobiDB-lite"/>
    </source>
</evidence>
<evidence type="ECO:0000259" key="8">
    <source>
        <dbReference type="Pfam" id="PF10377"/>
    </source>
</evidence>
<feature type="region of interest" description="Disordered" evidence="6">
    <location>
        <begin position="747"/>
        <end position="766"/>
    </location>
</feature>
<dbReference type="Pfam" id="PF04108">
    <property type="entry name" value="ATG17_like"/>
    <property type="match status" value="1"/>
</dbReference>
<keyword evidence="2" id="KW-0653">Protein transport</keyword>
<dbReference type="GO" id="GO:0015031">
    <property type="term" value="P:protein transport"/>
    <property type="evidence" value="ECO:0007669"/>
    <property type="project" value="UniProtKB-KW"/>
</dbReference>
<feature type="compositionally biased region" description="Basic and acidic residues" evidence="6">
    <location>
        <begin position="694"/>
        <end position="708"/>
    </location>
</feature>